<dbReference type="FunFam" id="1.10.10.10:FF:000037">
    <property type="entry name" value="Heat stress transcription factor B-4"/>
    <property type="match status" value="1"/>
</dbReference>
<dbReference type="InterPro" id="IPR036388">
    <property type="entry name" value="WH-like_DNA-bd_sf"/>
</dbReference>
<dbReference type="STRING" id="1157962.A0A250XQB4"/>
<dbReference type="PANTHER" id="PTHR10015:SF427">
    <property type="entry name" value="HEAT SHOCK FACTOR PROTEIN"/>
    <property type="match status" value="1"/>
</dbReference>
<keyword evidence="6" id="KW-0238">DNA-binding</keyword>
<evidence type="ECO:0000256" key="8">
    <source>
        <dbReference type="ARBA" id="ARBA00023242"/>
    </source>
</evidence>
<evidence type="ECO:0000256" key="9">
    <source>
        <dbReference type="RuleBase" id="RU004020"/>
    </source>
</evidence>
<sequence>MPTQDKEVSSHLTAGIPPFLQKTWEIVEEASQNGNVECVKWCSTGTSFIVTDTEKFAKEILPKYFKHSNWSSFVRQLNTYGFRKIDPDRWMFANECFVRGRKDLLQSIQRRKPSTISNQTLVQCQGEELSHRPVQLQGSWPAPALQNLVPGQVPGFSALHLPFPVAAPMNTNVPQASAPLNSVLGQLGGLPNGLGGFGLSPSSWQLDISAWQQQLMHSSHPLPFVALPDPQPAPMMGAANVDLPAGATTCSHEKTRACGASASSGLDRLAALTCEYFLPEQEKLSSTSSRQQASSNSALSSGPSTSRAAGQRSADLESCDRADINSGCRHDFKHKGSKRTRVSSEGVKEELLLSSMGPVGNMYEGGGEPGADTHASENCTPGSSSMDKEEPGIPSNLQSGPHSLVSIHEHLFHPDAQDLHQQELHHEATVDVSPKDFVSQQQERIRVIEAELVRTHQQTQLAEERTRCLEAKNQELGTRLARQEEVNLDQRRMNNMLEARLSELENQLKGRQESMLKGLDEGVKKLLSEYLDRNSNDLDSTTGGFPEPLARDRSNVKDSSSF</sequence>
<evidence type="ECO:0000313" key="13">
    <source>
        <dbReference type="EMBL" id="GAX84990.1"/>
    </source>
</evidence>
<dbReference type="InterPro" id="IPR036390">
    <property type="entry name" value="WH_DNA-bd_sf"/>
</dbReference>
<evidence type="ECO:0000256" key="11">
    <source>
        <dbReference type="SAM" id="MobiDB-lite"/>
    </source>
</evidence>
<dbReference type="OrthoDB" id="60033at2759"/>
<name>A0A250XQB4_9CHLO</name>
<keyword evidence="14" id="KW-1185">Reference proteome</keyword>
<feature type="region of interest" description="Disordered" evidence="11">
    <location>
        <begin position="284"/>
        <end position="400"/>
    </location>
</feature>
<organism evidence="13 14">
    <name type="scientific">Chlamydomonas eustigma</name>
    <dbReference type="NCBI Taxonomy" id="1157962"/>
    <lineage>
        <taxon>Eukaryota</taxon>
        <taxon>Viridiplantae</taxon>
        <taxon>Chlorophyta</taxon>
        <taxon>core chlorophytes</taxon>
        <taxon>Chlorophyceae</taxon>
        <taxon>CS clade</taxon>
        <taxon>Chlamydomonadales</taxon>
        <taxon>Chlamydomonadaceae</taxon>
        <taxon>Chlamydomonas</taxon>
    </lineage>
</organism>
<evidence type="ECO:0000256" key="3">
    <source>
        <dbReference type="ARBA" id="ARBA00022553"/>
    </source>
</evidence>
<keyword evidence="3" id="KW-0597">Phosphoprotein</keyword>
<feature type="compositionally biased region" description="Polar residues" evidence="11">
    <location>
        <begin position="376"/>
        <end position="385"/>
    </location>
</feature>
<protein>
    <recommendedName>
        <fullName evidence="12">HSF-type DNA-binding domain-containing protein</fullName>
    </recommendedName>
</protein>
<dbReference type="SUPFAM" id="SSF46785">
    <property type="entry name" value="Winged helix' DNA-binding domain"/>
    <property type="match status" value="1"/>
</dbReference>
<evidence type="ECO:0000256" key="6">
    <source>
        <dbReference type="ARBA" id="ARBA00023125"/>
    </source>
</evidence>
<evidence type="ECO:0000256" key="4">
    <source>
        <dbReference type="ARBA" id="ARBA00023015"/>
    </source>
</evidence>
<keyword evidence="8" id="KW-0539">Nucleus</keyword>
<feature type="coiled-coil region" evidence="10">
    <location>
        <begin position="487"/>
        <end position="514"/>
    </location>
</feature>
<dbReference type="EMBL" id="BEGY01000144">
    <property type="protein sequence ID" value="GAX84990.1"/>
    <property type="molecule type" value="Genomic_DNA"/>
</dbReference>
<feature type="region of interest" description="Disordered" evidence="11">
    <location>
        <begin position="534"/>
        <end position="562"/>
    </location>
</feature>
<dbReference type="Gene3D" id="1.10.10.10">
    <property type="entry name" value="Winged helix-like DNA-binding domain superfamily/Winged helix DNA-binding domain"/>
    <property type="match status" value="1"/>
</dbReference>
<dbReference type="GO" id="GO:0043565">
    <property type="term" value="F:sequence-specific DNA binding"/>
    <property type="evidence" value="ECO:0007669"/>
    <property type="project" value="InterPro"/>
</dbReference>
<dbReference type="AlphaFoldDB" id="A0A250XQB4"/>
<keyword evidence="5" id="KW-0346">Stress response</keyword>
<keyword evidence="4" id="KW-0805">Transcription regulation</keyword>
<dbReference type="Pfam" id="PF00447">
    <property type="entry name" value="HSF_DNA-bind"/>
    <property type="match status" value="1"/>
</dbReference>
<comment type="subcellular location">
    <subcellularLocation>
        <location evidence="1">Nucleus</location>
    </subcellularLocation>
</comment>
<comment type="similarity">
    <text evidence="9">Belongs to the HSF family.</text>
</comment>
<gene>
    <name evidence="13" type="ORF">CEUSTIGMA_g12411.t1</name>
</gene>
<dbReference type="SMART" id="SM00415">
    <property type="entry name" value="HSF"/>
    <property type="match status" value="1"/>
</dbReference>
<comment type="caution">
    <text evidence="13">The sequence shown here is derived from an EMBL/GenBank/DDBJ whole genome shotgun (WGS) entry which is preliminary data.</text>
</comment>
<evidence type="ECO:0000256" key="2">
    <source>
        <dbReference type="ARBA" id="ARBA00011233"/>
    </source>
</evidence>
<comment type="subunit">
    <text evidence="2">Homotrimer.</text>
</comment>
<accession>A0A250XQB4</accession>
<keyword evidence="10" id="KW-0175">Coiled coil</keyword>
<dbReference type="GO" id="GO:0003700">
    <property type="term" value="F:DNA-binding transcription factor activity"/>
    <property type="evidence" value="ECO:0007669"/>
    <property type="project" value="InterPro"/>
</dbReference>
<feature type="compositionally biased region" description="Low complexity" evidence="11">
    <location>
        <begin position="284"/>
        <end position="306"/>
    </location>
</feature>
<dbReference type="PRINTS" id="PR00056">
    <property type="entry name" value="HSFDOMAIN"/>
</dbReference>
<feature type="compositionally biased region" description="Basic residues" evidence="11">
    <location>
        <begin position="331"/>
        <end position="341"/>
    </location>
</feature>
<reference evidence="13 14" key="1">
    <citation type="submission" date="2017-08" db="EMBL/GenBank/DDBJ databases">
        <title>Acidophilic green algal genome provides insights into adaptation to an acidic environment.</title>
        <authorList>
            <person name="Hirooka S."/>
            <person name="Hirose Y."/>
            <person name="Kanesaki Y."/>
            <person name="Higuchi S."/>
            <person name="Fujiwara T."/>
            <person name="Onuma R."/>
            <person name="Era A."/>
            <person name="Ohbayashi R."/>
            <person name="Uzuka A."/>
            <person name="Nozaki H."/>
            <person name="Yoshikawa H."/>
            <person name="Miyagishima S.Y."/>
        </authorList>
    </citation>
    <scope>NUCLEOTIDE SEQUENCE [LARGE SCALE GENOMIC DNA]</scope>
    <source>
        <strain evidence="13 14">NIES-2499</strain>
    </source>
</reference>
<dbReference type="PANTHER" id="PTHR10015">
    <property type="entry name" value="HEAT SHOCK TRANSCRIPTION FACTOR"/>
    <property type="match status" value="1"/>
</dbReference>
<dbReference type="PROSITE" id="PS00434">
    <property type="entry name" value="HSF_DOMAIN"/>
    <property type="match status" value="1"/>
</dbReference>
<feature type="domain" description="HSF-type DNA-binding" evidence="12">
    <location>
        <begin position="61"/>
        <end position="85"/>
    </location>
</feature>
<dbReference type="InterPro" id="IPR000232">
    <property type="entry name" value="HSF_DNA-bd"/>
</dbReference>
<evidence type="ECO:0000256" key="5">
    <source>
        <dbReference type="ARBA" id="ARBA00023016"/>
    </source>
</evidence>
<evidence type="ECO:0000259" key="12">
    <source>
        <dbReference type="PROSITE" id="PS00434"/>
    </source>
</evidence>
<proteinExistence type="inferred from homology"/>
<evidence type="ECO:0000256" key="1">
    <source>
        <dbReference type="ARBA" id="ARBA00004123"/>
    </source>
</evidence>
<dbReference type="GO" id="GO:0005634">
    <property type="term" value="C:nucleus"/>
    <property type="evidence" value="ECO:0007669"/>
    <property type="project" value="UniProtKB-SubCell"/>
</dbReference>
<evidence type="ECO:0000313" key="14">
    <source>
        <dbReference type="Proteomes" id="UP000232323"/>
    </source>
</evidence>
<keyword evidence="7" id="KW-0804">Transcription</keyword>
<evidence type="ECO:0000256" key="10">
    <source>
        <dbReference type="SAM" id="Coils"/>
    </source>
</evidence>
<feature type="compositionally biased region" description="Basic and acidic residues" evidence="11">
    <location>
        <begin position="314"/>
        <end position="323"/>
    </location>
</feature>
<evidence type="ECO:0000256" key="7">
    <source>
        <dbReference type="ARBA" id="ARBA00023163"/>
    </source>
</evidence>
<dbReference type="Proteomes" id="UP000232323">
    <property type="component" value="Unassembled WGS sequence"/>
</dbReference>